<feature type="binding site" evidence="10">
    <location>
        <position position="126"/>
    </location>
    <ligand>
        <name>4-amino-2-methyl-5-(diphosphooxymethyl)pyrimidine</name>
        <dbReference type="ChEBI" id="CHEBI:57841"/>
    </ligand>
</feature>
<comment type="function">
    <text evidence="1 10">Condenses 4-methyl-5-(beta-hydroxyethyl)thiazole monophosphate (THZ-P) and 2-methyl-4-amino-5-hydroxymethyl pyrimidine pyrophosphate (HMP-PP) to form thiamine monophosphate (TMP).</text>
</comment>
<dbReference type="EMBL" id="BAHD01000057">
    <property type="protein sequence ID" value="GAB97121.1"/>
    <property type="molecule type" value="Genomic_DNA"/>
</dbReference>
<evidence type="ECO:0000259" key="13">
    <source>
        <dbReference type="Pfam" id="PF02581"/>
    </source>
</evidence>
<evidence type="ECO:0000256" key="10">
    <source>
        <dbReference type="HAMAP-Rule" id="MF_00097"/>
    </source>
</evidence>
<dbReference type="InterPro" id="IPR022998">
    <property type="entry name" value="ThiamineP_synth_TenI"/>
</dbReference>
<dbReference type="SUPFAM" id="SSF51391">
    <property type="entry name" value="Thiamin phosphate synthase"/>
    <property type="match status" value="1"/>
</dbReference>
<comment type="pathway">
    <text evidence="2 10 12">Cofactor biosynthesis; thiamine diphosphate biosynthesis; thiamine phosphate from 4-amino-2-methyl-5-diphosphomethylpyrimidine and 4-methyl-5-(2-phosphoethyl)-thiazole: step 1/1.</text>
</comment>
<evidence type="ECO:0000256" key="3">
    <source>
        <dbReference type="ARBA" id="ARBA00022679"/>
    </source>
</evidence>
<dbReference type="UniPathway" id="UPA00060">
    <property type="reaction ID" value="UER00141"/>
</dbReference>
<feature type="domain" description="Thiamine phosphate synthase/TenI" evidence="13">
    <location>
        <begin position="27"/>
        <end position="210"/>
    </location>
</feature>
<dbReference type="InterPro" id="IPR013785">
    <property type="entry name" value="Aldolase_TIM"/>
</dbReference>
<dbReference type="GO" id="GO:0004789">
    <property type="term" value="F:thiamine-phosphate diphosphorylase activity"/>
    <property type="evidence" value="ECO:0007669"/>
    <property type="project" value="UniProtKB-UniRule"/>
</dbReference>
<evidence type="ECO:0000313" key="15">
    <source>
        <dbReference type="Proteomes" id="UP000008366"/>
    </source>
</evidence>
<evidence type="ECO:0000313" key="14">
    <source>
        <dbReference type="EMBL" id="GAB97121.1"/>
    </source>
</evidence>
<dbReference type="Proteomes" id="UP000008366">
    <property type="component" value="Unassembled WGS sequence"/>
</dbReference>
<comment type="catalytic activity">
    <reaction evidence="9 10 11">
        <text>2-[(2R,5Z)-2-carboxy-4-methylthiazol-5(2H)-ylidene]ethyl phosphate + 4-amino-2-methyl-5-(diphosphooxymethyl)pyrimidine + 2 H(+) = thiamine phosphate + CO2 + diphosphate</text>
        <dbReference type="Rhea" id="RHEA:47844"/>
        <dbReference type="ChEBI" id="CHEBI:15378"/>
        <dbReference type="ChEBI" id="CHEBI:16526"/>
        <dbReference type="ChEBI" id="CHEBI:33019"/>
        <dbReference type="ChEBI" id="CHEBI:37575"/>
        <dbReference type="ChEBI" id="CHEBI:57841"/>
        <dbReference type="ChEBI" id="CHEBI:62899"/>
        <dbReference type="EC" id="2.5.1.3"/>
    </reaction>
</comment>
<feature type="binding site" evidence="10">
    <location>
        <begin position="153"/>
        <end position="155"/>
    </location>
    <ligand>
        <name>2-[(2R,5Z)-2-carboxy-4-methylthiazol-5(2H)-ylidene]ethyl phosphate</name>
        <dbReference type="ChEBI" id="CHEBI:62899"/>
    </ligand>
</feature>
<accession>K6WTD7</accession>
<comment type="caution">
    <text evidence="10">Lacks conserved residue(s) required for the propagation of feature annotation.</text>
</comment>
<gene>
    <name evidence="10 14" type="primary">thiE</name>
    <name evidence="14" type="ORF">KILIM_057_00120</name>
</gene>
<evidence type="ECO:0000256" key="8">
    <source>
        <dbReference type="ARBA" id="ARBA00047851"/>
    </source>
</evidence>
<dbReference type="OrthoDB" id="3243336at2"/>
<dbReference type="GO" id="GO:0009228">
    <property type="term" value="P:thiamine biosynthetic process"/>
    <property type="evidence" value="ECO:0007669"/>
    <property type="project" value="UniProtKB-KW"/>
</dbReference>
<comment type="catalytic activity">
    <reaction evidence="7 10 11">
        <text>4-methyl-5-(2-phosphooxyethyl)-thiazole + 4-amino-2-methyl-5-(diphosphooxymethyl)pyrimidine + H(+) = thiamine phosphate + diphosphate</text>
        <dbReference type="Rhea" id="RHEA:22328"/>
        <dbReference type="ChEBI" id="CHEBI:15378"/>
        <dbReference type="ChEBI" id="CHEBI:33019"/>
        <dbReference type="ChEBI" id="CHEBI:37575"/>
        <dbReference type="ChEBI" id="CHEBI:57841"/>
        <dbReference type="ChEBI" id="CHEBI:58296"/>
        <dbReference type="EC" id="2.5.1.3"/>
    </reaction>
</comment>
<sequence>MPIDAPAAAPTAIQSADLRARLQGAHLYLCTDAREARGDFDAFVAACFAGGVDIIQLRDKTLEAARELELLGVLARRAAEANALFSANDRADVAILSGADVLHVGQGDLTPAQCRQLVPQALVGRSTHDPQQLAVALADDDVDYFCTGPVWATPTKPGRPGVGLDLVRAAAQASPAQEPQAKPWFAIGGIDEETLGQVVDAGATRAVVVRVLTQAEDPQTVAARLRARLRS</sequence>
<organism evidence="14 15">
    <name type="scientific">Kineosphaera limosa NBRC 100340</name>
    <dbReference type="NCBI Taxonomy" id="1184609"/>
    <lineage>
        <taxon>Bacteria</taxon>
        <taxon>Bacillati</taxon>
        <taxon>Actinomycetota</taxon>
        <taxon>Actinomycetes</taxon>
        <taxon>Micrococcales</taxon>
        <taxon>Dermatophilaceae</taxon>
        <taxon>Kineosphaera</taxon>
    </lineage>
</organism>
<dbReference type="Pfam" id="PF02581">
    <property type="entry name" value="TMP-TENI"/>
    <property type="match status" value="1"/>
</dbReference>
<name>K6WTD7_9MICO</name>
<reference evidence="14 15" key="1">
    <citation type="submission" date="2012-08" db="EMBL/GenBank/DDBJ databases">
        <title>Whole genome shotgun sequence of Kineosphaera limosa NBRC 100340.</title>
        <authorList>
            <person name="Yoshida I."/>
            <person name="Isaki S."/>
            <person name="Hosoyama A."/>
            <person name="Tsuchikane K."/>
            <person name="Katsumata H."/>
            <person name="Ando Y."/>
            <person name="Ohji S."/>
            <person name="Hamada M."/>
            <person name="Tamura T."/>
            <person name="Yamazoe A."/>
            <person name="Yamazaki S."/>
            <person name="Fujita N."/>
        </authorList>
    </citation>
    <scope>NUCLEOTIDE SEQUENCE [LARGE SCALE GENOMIC DNA]</scope>
    <source>
        <strain evidence="14 15">NBRC 100340</strain>
    </source>
</reference>
<dbReference type="RefSeq" id="WP_006593653.1">
    <property type="nucleotide sequence ID" value="NZ_BAHD01000057.1"/>
</dbReference>
<keyword evidence="15" id="KW-1185">Reference proteome</keyword>
<dbReference type="PANTHER" id="PTHR20857">
    <property type="entry name" value="THIAMINE-PHOSPHATE PYROPHOSPHORYLASE"/>
    <property type="match status" value="1"/>
</dbReference>
<dbReference type="InterPro" id="IPR034291">
    <property type="entry name" value="TMP_synthase"/>
</dbReference>
<evidence type="ECO:0000256" key="6">
    <source>
        <dbReference type="ARBA" id="ARBA00022977"/>
    </source>
</evidence>
<comment type="similarity">
    <text evidence="10 11">Belongs to the thiamine-phosphate synthase family.</text>
</comment>
<feature type="binding site" evidence="10">
    <location>
        <position position="189"/>
    </location>
    <ligand>
        <name>2-[(2R,5Z)-2-carboxy-4-methylthiazol-5(2H)-ylidene]ethyl phosphate</name>
        <dbReference type="ChEBI" id="CHEBI:62899"/>
    </ligand>
</feature>
<keyword evidence="3 10" id="KW-0808">Transferase</keyword>
<dbReference type="EC" id="2.5.1.3" evidence="10"/>
<dbReference type="CDD" id="cd00564">
    <property type="entry name" value="TMP_TenI"/>
    <property type="match status" value="1"/>
</dbReference>
<dbReference type="NCBIfam" id="TIGR00693">
    <property type="entry name" value="thiE"/>
    <property type="match status" value="1"/>
</dbReference>
<dbReference type="InterPro" id="IPR036206">
    <property type="entry name" value="ThiamineP_synth_sf"/>
</dbReference>
<dbReference type="HAMAP" id="MF_00097">
    <property type="entry name" value="TMP_synthase"/>
    <property type="match status" value="1"/>
</dbReference>
<dbReference type="AlphaFoldDB" id="K6WTD7"/>
<feature type="binding site" evidence="10">
    <location>
        <position position="88"/>
    </location>
    <ligand>
        <name>4-amino-2-methyl-5-(diphosphooxymethyl)pyrimidine</name>
        <dbReference type="ChEBI" id="CHEBI:57841"/>
    </ligand>
</feature>
<protein>
    <recommendedName>
        <fullName evidence="10">Thiamine-phosphate synthase</fullName>
        <shortName evidence="10">TP synthase</shortName>
        <shortName evidence="10">TPS</shortName>
        <ecNumber evidence="10">2.5.1.3</ecNumber>
    </recommendedName>
    <alternativeName>
        <fullName evidence="10">Thiamine-phosphate pyrophosphorylase</fullName>
        <shortName evidence="10">TMP pyrophosphorylase</shortName>
        <shortName evidence="10">TMP-PPase</shortName>
    </alternativeName>
</protein>
<evidence type="ECO:0000256" key="4">
    <source>
        <dbReference type="ARBA" id="ARBA00022723"/>
    </source>
</evidence>
<proteinExistence type="inferred from homology"/>
<feature type="binding site" evidence="10">
    <location>
        <position position="108"/>
    </location>
    <ligand>
        <name>Mg(2+)</name>
        <dbReference type="ChEBI" id="CHEBI:18420"/>
    </ligand>
</feature>
<dbReference type="GO" id="GO:0009229">
    <property type="term" value="P:thiamine diphosphate biosynthetic process"/>
    <property type="evidence" value="ECO:0007669"/>
    <property type="project" value="UniProtKB-UniRule"/>
</dbReference>
<dbReference type="STRING" id="1184609.KILIM_057_00120"/>
<comment type="cofactor">
    <cofactor evidence="10">
        <name>Mg(2+)</name>
        <dbReference type="ChEBI" id="CHEBI:18420"/>
    </cofactor>
    <text evidence="10">Binds 1 Mg(2+) ion per subunit.</text>
</comment>
<keyword evidence="6 10" id="KW-0784">Thiamine biosynthesis</keyword>
<evidence type="ECO:0000256" key="5">
    <source>
        <dbReference type="ARBA" id="ARBA00022842"/>
    </source>
</evidence>
<keyword evidence="5 10" id="KW-0460">Magnesium</keyword>
<feature type="binding site" evidence="10">
    <location>
        <position position="156"/>
    </location>
    <ligand>
        <name>4-amino-2-methyl-5-(diphosphooxymethyl)pyrimidine</name>
        <dbReference type="ChEBI" id="CHEBI:57841"/>
    </ligand>
</feature>
<comment type="caution">
    <text evidence="14">The sequence shown here is derived from an EMBL/GenBank/DDBJ whole genome shotgun (WGS) entry which is preliminary data.</text>
</comment>
<evidence type="ECO:0000256" key="12">
    <source>
        <dbReference type="RuleBase" id="RU004253"/>
    </source>
</evidence>
<evidence type="ECO:0000256" key="7">
    <source>
        <dbReference type="ARBA" id="ARBA00047334"/>
    </source>
</evidence>
<dbReference type="GO" id="GO:0005737">
    <property type="term" value="C:cytoplasm"/>
    <property type="evidence" value="ECO:0007669"/>
    <property type="project" value="TreeGrafter"/>
</dbReference>
<dbReference type="eggNOG" id="COG0352">
    <property type="taxonomic scope" value="Bacteria"/>
</dbReference>
<feature type="binding site" evidence="10">
    <location>
        <begin position="56"/>
        <end position="60"/>
    </location>
    <ligand>
        <name>4-amino-2-methyl-5-(diphosphooxymethyl)pyrimidine</name>
        <dbReference type="ChEBI" id="CHEBI:57841"/>
    </ligand>
</feature>
<comment type="catalytic activity">
    <reaction evidence="8 10 11">
        <text>2-(2-carboxy-4-methylthiazol-5-yl)ethyl phosphate + 4-amino-2-methyl-5-(diphosphooxymethyl)pyrimidine + 2 H(+) = thiamine phosphate + CO2 + diphosphate</text>
        <dbReference type="Rhea" id="RHEA:47848"/>
        <dbReference type="ChEBI" id="CHEBI:15378"/>
        <dbReference type="ChEBI" id="CHEBI:16526"/>
        <dbReference type="ChEBI" id="CHEBI:33019"/>
        <dbReference type="ChEBI" id="CHEBI:37575"/>
        <dbReference type="ChEBI" id="CHEBI:57841"/>
        <dbReference type="ChEBI" id="CHEBI:62890"/>
        <dbReference type="EC" id="2.5.1.3"/>
    </reaction>
</comment>
<evidence type="ECO:0000256" key="1">
    <source>
        <dbReference type="ARBA" id="ARBA00003814"/>
    </source>
</evidence>
<evidence type="ECO:0000256" key="11">
    <source>
        <dbReference type="RuleBase" id="RU003826"/>
    </source>
</evidence>
<feature type="binding site" evidence="10">
    <location>
        <position position="89"/>
    </location>
    <ligand>
        <name>Mg(2+)</name>
        <dbReference type="ChEBI" id="CHEBI:18420"/>
    </ligand>
</feature>
<dbReference type="Gene3D" id="3.20.20.70">
    <property type="entry name" value="Aldolase class I"/>
    <property type="match status" value="1"/>
</dbReference>
<evidence type="ECO:0000256" key="2">
    <source>
        <dbReference type="ARBA" id="ARBA00005165"/>
    </source>
</evidence>
<keyword evidence="4 10" id="KW-0479">Metal-binding</keyword>
<dbReference type="PANTHER" id="PTHR20857:SF15">
    <property type="entry name" value="THIAMINE-PHOSPHATE SYNTHASE"/>
    <property type="match status" value="1"/>
</dbReference>
<dbReference type="GO" id="GO:0000287">
    <property type="term" value="F:magnesium ion binding"/>
    <property type="evidence" value="ECO:0007669"/>
    <property type="project" value="UniProtKB-UniRule"/>
</dbReference>
<evidence type="ECO:0000256" key="9">
    <source>
        <dbReference type="ARBA" id="ARBA00047883"/>
    </source>
</evidence>